<reference evidence="3" key="1">
    <citation type="journal article" date="2020" name="Genome Biol.">
        <title>Gamete binning: chromosome-level and haplotype-resolved genome assembly enabled by high-throughput single-cell sequencing of gamete genomes.</title>
        <authorList>
            <person name="Campoy J.A."/>
            <person name="Sun H."/>
            <person name="Goel M."/>
            <person name="Jiao W.-B."/>
            <person name="Folz-Donahue K."/>
            <person name="Wang N."/>
            <person name="Rubio M."/>
            <person name="Liu C."/>
            <person name="Kukat C."/>
            <person name="Ruiz D."/>
            <person name="Huettel B."/>
            <person name="Schneeberger K."/>
        </authorList>
    </citation>
    <scope>NUCLEOTIDE SEQUENCE [LARGE SCALE GENOMIC DNA]</scope>
    <source>
        <strain evidence="3">cv. Rojo Pasion</strain>
    </source>
</reference>
<feature type="region of interest" description="Disordered" evidence="1">
    <location>
        <begin position="1"/>
        <end position="98"/>
    </location>
</feature>
<feature type="compositionally biased region" description="Pro residues" evidence="1">
    <location>
        <begin position="89"/>
        <end position="98"/>
    </location>
</feature>
<evidence type="ECO:0000313" key="3">
    <source>
        <dbReference type="Proteomes" id="UP000507245"/>
    </source>
</evidence>
<feature type="compositionally biased region" description="Basic and acidic residues" evidence="1">
    <location>
        <begin position="1"/>
        <end position="19"/>
    </location>
</feature>
<evidence type="ECO:0000256" key="1">
    <source>
        <dbReference type="SAM" id="MobiDB-lite"/>
    </source>
</evidence>
<evidence type="ECO:0000313" key="2">
    <source>
        <dbReference type="EMBL" id="CAB4302422.1"/>
    </source>
</evidence>
<gene>
    <name evidence="2" type="ORF">ORAREDHAP_LOCUS18192</name>
</gene>
<name>A0A6J5WRU5_PRUAR</name>
<dbReference type="EMBL" id="CAEKKB010000003">
    <property type="protein sequence ID" value="CAB4302422.1"/>
    <property type="molecule type" value="Genomic_DNA"/>
</dbReference>
<feature type="compositionally biased region" description="Basic and acidic residues" evidence="1">
    <location>
        <begin position="60"/>
        <end position="72"/>
    </location>
</feature>
<protein>
    <submittedName>
        <fullName evidence="2">Uncharacterized protein</fullName>
    </submittedName>
</protein>
<dbReference type="AlphaFoldDB" id="A0A6J5WRU5"/>
<accession>A0A6J5WRU5</accession>
<feature type="compositionally biased region" description="Basic residues" evidence="1">
    <location>
        <begin position="73"/>
        <end position="86"/>
    </location>
</feature>
<feature type="compositionally biased region" description="Basic and acidic residues" evidence="1">
    <location>
        <begin position="42"/>
        <end position="51"/>
    </location>
</feature>
<proteinExistence type="predicted"/>
<organism evidence="2 3">
    <name type="scientific">Prunus armeniaca</name>
    <name type="common">Apricot</name>
    <name type="synonym">Armeniaca vulgaris</name>
    <dbReference type="NCBI Taxonomy" id="36596"/>
    <lineage>
        <taxon>Eukaryota</taxon>
        <taxon>Viridiplantae</taxon>
        <taxon>Streptophyta</taxon>
        <taxon>Embryophyta</taxon>
        <taxon>Tracheophyta</taxon>
        <taxon>Spermatophyta</taxon>
        <taxon>Magnoliopsida</taxon>
        <taxon>eudicotyledons</taxon>
        <taxon>Gunneridae</taxon>
        <taxon>Pentapetalae</taxon>
        <taxon>rosids</taxon>
        <taxon>fabids</taxon>
        <taxon>Rosales</taxon>
        <taxon>Rosaceae</taxon>
        <taxon>Amygdaloideae</taxon>
        <taxon>Amygdaleae</taxon>
        <taxon>Prunus</taxon>
    </lineage>
</organism>
<dbReference type="Proteomes" id="UP000507245">
    <property type="component" value="Unassembled WGS sequence"/>
</dbReference>
<keyword evidence="3" id="KW-1185">Reference proteome</keyword>
<sequence>MREGGGRRNRAREIRRESLGNHALSAEGRSSRRRGGVCVTGKETEGEERTGKAKKQKPQPRKERNTERAKDSKGRRKRKSGKKRTGRQSPPPRKAQEE</sequence>